<proteinExistence type="predicted"/>
<dbReference type="OrthoDB" id="413993at2759"/>
<sequence length="333" mass="37269">MCQGNEVPTNVIPTTTEQDFDEELFDSLCDGHCHPHDDIENLGLIPKLRIGHITIMGVRQDDWECVDNIARQCNALRENMCIPSFGLHPWFVHRVMAGKSPESTAEEHYDRVLKASIAQEKLTMIECLPAPATYEHWIADLRERLLEHPLALVGEVGLDRAARLLPGGTMDWHGVKPTTVQTTLEHQLAILDSQIDLAIELDRAVSVHCVQGQGHLLQLLGSKSPRTPVRLCLHSYGASSATIAQFMRLTGFSIYVSFSVAINGRLAPNKLDALIQAVPEDRLLIESDLNSPVGMEEHLVKLVHIISRARQWSVAKTVHQTRKNWLKFVNISQ</sequence>
<evidence type="ECO:0000313" key="2">
    <source>
        <dbReference type="Proteomes" id="UP000605846"/>
    </source>
</evidence>
<dbReference type="SUPFAM" id="SSF51556">
    <property type="entry name" value="Metallo-dependent hydrolases"/>
    <property type="match status" value="1"/>
</dbReference>
<dbReference type="InterPro" id="IPR032466">
    <property type="entry name" value="Metal_Hydrolase"/>
</dbReference>
<dbReference type="PANTHER" id="PTHR47345:SF1">
    <property type="entry name" value="CUT9-INTERACTING PROTEIN SCN1"/>
    <property type="match status" value="1"/>
</dbReference>
<accession>A0A8H7BN03</accession>
<dbReference type="PANTHER" id="PTHR47345">
    <property type="entry name" value="CUT9-INTERACTING PROTEIN SCN1"/>
    <property type="match status" value="1"/>
</dbReference>
<dbReference type="InterPro" id="IPR001130">
    <property type="entry name" value="TatD-like"/>
</dbReference>
<gene>
    <name evidence="1" type="ORF">EC973_006860</name>
</gene>
<dbReference type="AlphaFoldDB" id="A0A8H7BN03"/>
<keyword evidence="2" id="KW-1185">Reference proteome</keyword>
<evidence type="ECO:0008006" key="3">
    <source>
        <dbReference type="Google" id="ProtNLM"/>
    </source>
</evidence>
<protein>
    <recommendedName>
        <fullName evidence="3">Metallo-dependent hydrolase</fullName>
    </recommendedName>
</protein>
<reference evidence="1" key="1">
    <citation type="submission" date="2020-01" db="EMBL/GenBank/DDBJ databases">
        <title>Genome Sequencing of Three Apophysomyces-Like Fungal Strains Confirms a Novel Fungal Genus in the Mucoromycota with divergent Burkholderia-like Endosymbiotic Bacteria.</title>
        <authorList>
            <person name="Stajich J.E."/>
            <person name="Macias A.M."/>
            <person name="Carter-House D."/>
            <person name="Lovett B."/>
            <person name="Kasson L.R."/>
            <person name="Berry K."/>
            <person name="Grigoriev I."/>
            <person name="Chang Y."/>
            <person name="Spatafora J."/>
            <person name="Kasson M.T."/>
        </authorList>
    </citation>
    <scope>NUCLEOTIDE SEQUENCE</scope>
    <source>
        <strain evidence="1">NRRL A-21654</strain>
    </source>
</reference>
<name>A0A8H7BN03_9FUNG</name>
<comment type="caution">
    <text evidence="1">The sequence shown here is derived from an EMBL/GenBank/DDBJ whole genome shotgun (WGS) entry which is preliminary data.</text>
</comment>
<dbReference type="InterPro" id="IPR053044">
    <property type="entry name" value="Metallo-hydrolase/TatD-type"/>
</dbReference>
<evidence type="ECO:0000313" key="1">
    <source>
        <dbReference type="EMBL" id="KAF7727972.1"/>
    </source>
</evidence>
<dbReference type="Proteomes" id="UP000605846">
    <property type="component" value="Unassembled WGS sequence"/>
</dbReference>
<organism evidence="1 2">
    <name type="scientific">Apophysomyces ossiformis</name>
    <dbReference type="NCBI Taxonomy" id="679940"/>
    <lineage>
        <taxon>Eukaryota</taxon>
        <taxon>Fungi</taxon>
        <taxon>Fungi incertae sedis</taxon>
        <taxon>Mucoromycota</taxon>
        <taxon>Mucoromycotina</taxon>
        <taxon>Mucoromycetes</taxon>
        <taxon>Mucorales</taxon>
        <taxon>Mucorineae</taxon>
        <taxon>Mucoraceae</taxon>
        <taxon>Apophysomyces</taxon>
    </lineage>
</organism>
<dbReference type="EMBL" id="JABAYA010000046">
    <property type="protein sequence ID" value="KAF7727972.1"/>
    <property type="molecule type" value="Genomic_DNA"/>
</dbReference>
<dbReference type="Pfam" id="PF01026">
    <property type="entry name" value="TatD_DNase"/>
    <property type="match status" value="1"/>
</dbReference>
<dbReference type="Gene3D" id="3.20.20.140">
    <property type="entry name" value="Metal-dependent hydrolases"/>
    <property type="match status" value="1"/>
</dbReference>
<dbReference type="GO" id="GO:0016788">
    <property type="term" value="F:hydrolase activity, acting on ester bonds"/>
    <property type="evidence" value="ECO:0007669"/>
    <property type="project" value="InterPro"/>
</dbReference>